<gene>
    <name evidence="2" type="ORF">EJ03DRAFT_327082</name>
</gene>
<dbReference type="AlphaFoldDB" id="A0A6G1LA33"/>
<evidence type="ECO:0000313" key="2">
    <source>
        <dbReference type="EMBL" id="KAF2769706.1"/>
    </source>
</evidence>
<proteinExistence type="predicted"/>
<name>A0A6G1LA33_9PEZI</name>
<feature type="signal peptide" evidence="1">
    <location>
        <begin position="1"/>
        <end position="18"/>
    </location>
</feature>
<accession>A0A6G1LA33</accession>
<keyword evidence="3" id="KW-1185">Reference proteome</keyword>
<dbReference type="EMBL" id="ML995831">
    <property type="protein sequence ID" value="KAF2769706.1"/>
    <property type="molecule type" value="Genomic_DNA"/>
</dbReference>
<dbReference type="OrthoDB" id="3638358at2759"/>
<keyword evidence="1" id="KW-0732">Signal</keyword>
<feature type="chain" id="PRO_5026137037" evidence="1">
    <location>
        <begin position="19"/>
        <end position="198"/>
    </location>
</feature>
<evidence type="ECO:0000256" key="1">
    <source>
        <dbReference type="SAM" id="SignalP"/>
    </source>
</evidence>
<organism evidence="2 3">
    <name type="scientific">Teratosphaeria nubilosa</name>
    <dbReference type="NCBI Taxonomy" id="161662"/>
    <lineage>
        <taxon>Eukaryota</taxon>
        <taxon>Fungi</taxon>
        <taxon>Dikarya</taxon>
        <taxon>Ascomycota</taxon>
        <taxon>Pezizomycotina</taxon>
        <taxon>Dothideomycetes</taxon>
        <taxon>Dothideomycetidae</taxon>
        <taxon>Mycosphaerellales</taxon>
        <taxon>Teratosphaeriaceae</taxon>
        <taxon>Teratosphaeria</taxon>
    </lineage>
</organism>
<protein>
    <submittedName>
        <fullName evidence="2">Uncharacterized protein</fullName>
    </submittedName>
</protein>
<evidence type="ECO:0000313" key="3">
    <source>
        <dbReference type="Proteomes" id="UP000799436"/>
    </source>
</evidence>
<reference evidence="2" key="1">
    <citation type="journal article" date="2020" name="Stud. Mycol.">
        <title>101 Dothideomycetes genomes: a test case for predicting lifestyles and emergence of pathogens.</title>
        <authorList>
            <person name="Haridas S."/>
            <person name="Albert R."/>
            <person name="Binder M."/>
            <person name="Bloem J."/>
            <person name="Labutti K."/>
            <person name="Salamov A."/>
            <person name="Andreopoulos B."/>
            <person name="Baker S."/>
            <person name="Barry K."/>
            <person name="Bills G."/>
            <person name="Bluhm B."/>
            <person name="Cannon C."/>
            <person name="Castanera R."/>
            <person name="Culley D."/>
            <person name="Daum C."/>
            <person name="Ezra D."/>
            <person name="Gonzalez J."/>
            <person name="Henrissat B."/>
            <person name="Kuo A."/>
            <person name="Liang C."/>
            <person name="Lipzen A."/>
            <person name="Lutzoni F."/>
            <person name="Magnuson J."/>
            <person name="Mondo S."/>
            <person name="Nolan M."/>
            <person name="Ohm R."/>
            <person name="Pangilinan J."/>
            <person name="Park H.-J."/>
            <person name="Ramirez L."/>
            <person name="Alfaro M."/>
            <person name="Sun H."/>
            <person name="Tritt A."/>
            <person name="Yoshinaga Y."/>
            <person name="Zwiers L.-H."/>
            <person name="Turgeon B."/>
            <person name="Goodwin S."/>
            <person name="Spatafora J."/>
            <person name="Crous P."/>
            <person name="Grigoriev I."/>
        </authorList>
    </citation>
    <scope>NUCLEOTIDE SEQUENCE</scope>
    <source>
        <strain evidence="2">CBS 116005</strain>
    </source>
</reference>
<sequence>MVSSSLLATIFFAGAALANGPSDNLHLLHTRQQFGGNVSLHPHHPDIDPSRNPLTLPQCTSDDSCKKPCRTPVILAKGIVVSVSEKVQAEARRRFGDAHCVKRRCVCAVSFFPNFVMSVGGFGDEWVGADVVLCCRSPATTKRESFASTGLRRPRRSSRARGMSMVAWMRRRGIFSACLPHSGRGLAGADDTIGYPLF</sequence>
<dbReference type="Proteomes" id="UP000799436">
    <property type="component" value="Unassembled WGS sequence"/>
</dbReference>